<evidence type="ECO:0000313" key="2">
    <source>
        <dbReference type="Proteomes" id="UP001161405"/>
    </source>
</evidence>
<dbReference type="PANTHER" id="PTHR11781">
    <property type="entry name" value="IODOTHYRONINE DEIODINASE"/>
    <property type="match status" value="1"/>
</dbReference>
<dbReference type="EMBL" id="BSNI01000002">
    <property type="protein sequence ID" value="GLQ16708.1"/>
    <property type="molecule type" value="Genomic_DNA"/>
</dbReference>
<dbReference type="Proteomes" id="UP001161405">
    <property type="component" value="Unassembled WGS sequence"/>
</dbReference>
<dbReference type="SUPFAM" id="SSF52833">
    <property type="entry name" value="Thioredoxin-like"/>
    <property type="match status" value="1"/>
</dbReference>
<accession>A0ABQ5UNB3</accession>
<dbReference type="RefSeq" id="WP_284362414.1">
    <property type="nucleotide sequence ID" value="NZ_BSNI01000002.1"/>
</dbReference>
<dbReference type="InterPro" id="IPR036249">
    <property type="entry name" value="Thioredoxin-like_sf"/>
</dbReference>
<evidence type="ECO:0000313" key="1">
    <source>
        <dbReference type="EMBL" id="GLQ16708.1"/>
    </source>
</evidence>
<dbReference type="Pfam" id="PF00837">
    <property type="entry name" value="T4_deiodinase"/>
    <property type="match status" value="1"/>
</dbReference>
<name>A0ABQ5UNB3_9HYPH</name>
<reference evidence="1" key="1">
    <citation type="journal article" date="2014" name="Int. J. Syst. Evol. Microbiol.">
        <title>Complete genome of a new Firmicutes species belonging to the dominant human colonic microbiota ('Ruminococcus bicirculans') reveals two chromosomes and a selective capacity to utilize plant glucans.</title>
        <authorList>
            <consortium name="NISC Comparative Sequencing Program"/>
            <person name="Wegmann U."/>
            <person name="Louis P."/>
            <person name="Goesmann A."/>
            <person name="Henrissat B."/>
            <person name="Duncan S.H."/>
            <person name="Flint H.J."/>
        </authorList>
    </citation>
    <scope>NUCLEOTIDE SEQUENCE</scope>
    <source>
        <strain evidence="1">NBRC 107169</strain>
    </source>
</reference>
<dbReference type="PANTHER" id="PTHR11781:SF22">
    <property type="entry name" value="TYPE I IODOTHYRONINE DEIODINASE"/>
    <property type="match status" value="1"/>
</dbReference>
<reference evidence="1" key="2">
    <citation type="submission" date="2023-01" db="EMBL/GenBank/DDBJ databases">
        <title>Draft genome sequence of Maritalea porphyrae strain NBRC 107169.</title>
        <authorList>
            <person name="Sun Q."/>
            <person name="Mori K."/>
        </authorList>
    </citation>
    <scope>NUCLEOTIDE SEQUENCE</scope>
    <source>
        <strain evidence="1">NBRC 107169</strain>
    </source>
</reference>
<sequence>MAHYNYDEFSTNDYNLDQFNGPDLGHKAPDFALEDVAGNRVNLLDFEGDFLVLELGSITCPLFQGRRKSMRGLVEKHPNVVFAILYVREAHPGNRIGAHQDFSEKQACACKLTADGEGRRILIDDIEGTAHAAYGSYPNAVFIINRNGCVLFCADWNNPEATAKALDRLVQGKPAHVKSYFKPVRPDIAIKTLRASGEGSVADFFKGLPLLIWKNVIRRNFLLLLNREKKIAPDVRC</sequence>
<protein>
    <recommendedName>
        <fullName evidence="3">Thioredoxin domain-containing protein</fullName>
    </recommendedName>
</protein>
<dbReference type="InterPro" id="IPR000643">
    <property type="entry name" value="Iodothyronine_deiodinase"/>
</dbReference>
<evidence type="ECO:0008006" key="3">
    <source>
        <dbReference type="Google" id="ProtNLM"/>
    </source>
</evidence>
<dbReference type="Gene3D" id="3.40.30.10">
    <property type="entry name" value="Glutaredoxin"/>
    <property type="match status" value="1"/>
</dbReference>
<gene>
    <name evidence="1" type="ORF">GCM10007879_09570</name>
</gene>
<proteinExistence type="predicted"/>
<organism evidence="1 2">
    <name type="scientific">Maritalea porphyrae</name>
    <dbReference type="NCBI Taxonomy" id="880732"/>
    <lineage>
        <taxon>Bacteria</taxon>
        <taxon>Pseudomonadati</taxon>
        <taxon>Pseudomonadota</taxon>
        <taxon>Alphaproteobacteria</taxon>
        <taxon>Hyphomicrobiales</taxon>
        <taxon>Devosiaceae</taxon>
        <taxon>Maritalea</taxon>
    </lineage>
</organism>
<comment type="caution">
    <text evidence="1">The sequence shown here is derived from an EMBL/GenBank/DDBJ whole genome shotgun (WGS) entry which is preliminary data.</text>
</comment>
<keyword evidence="2" id="KW-1185">Reference proteome</keyword>